<dbReference type="AlphaFoldDB" id="A0A1M6F0N9"/>
<dbReference type="OrthoDB" id="1163887at2"/>
<keyword evidence="2" id="KW-1185">Reference proteome</keyword>
<organism evidence="1 2">
    <name type="scientific">Aquimarina spongiae</name>
    <dbReference type="NCBI Taxonomy" id="570521"/>
    <lineage>
        <taxon>Bacteria</taxon>
        <taxon>Pseudomonadati</taxon>
        <taxon>Bacteroidota</taxon>
        <taxon>Flavobacteriia</taxon>
        <taxon>Flavobacteriales</taxon>
        <taxon>Flavobacteriaceae</taxon>
        <taxon>Aquimarina</taxon>
    </lineage>
</organism>
<evidence type="ECO:0000313" key="1">
    <source>
        <dbReference type="EMBL" id="SHI91304.1"/>
    </source>
</evidence>
<dbReference type="RefSeq" id="WP_073315868.1">
    <property type="nucleotide sequence ID" value="NZ_FQYP01000004.1"/>
</dbReference>
<reference evidence="2" key="1">
    <citation type="submission" date="2016-11" db="EMBL/GenBank/DDBJ databases">
        <authorList>
            <person name="Varghese N."/>
            <person name="Submissions S."/>
        </authorList>
    </citation>
    <scope>NUCLEOTIDE SEQUENCE [LARGE SCALE GENOMIC DNA]</scope>
    <source>
        <strain evidence="2">DSM 22623</strain>
    </source>
</reference>
<gene>
    <name evidence="1" type="ORF">SAMN04488508_10433</name>
</gene>
<proteinExistence type="predicted"/>
<protein>
    <submittedName>
        <fullName evidence="1">Uncharacterized protein</fullName>
    </submittedName>
</protein>
<accession>A0A1M6F0N9</accession>
<dbReference type="Proteomes" id="UP000184432">
    <property type="component" value="Unassembled WGS sequence"/>
</dbReference>
<dbReference type="STRING" id="570521.SAMN04488508_10433"/>
<sequence>MKRIIVDVEKDKLPFVLELLEQFDFVSVLADPTEEDQGMYDSIVSLQKGVGIPRVESLD</sequence>
<name>A0A1M6F0N9_9FLAO</name>
<dbReference type="EMBL" id="FQYP01000004">
    <property type="protein sequence ID" value="SHI91304.1"/>
    <property type="molecule type" value="Genomic_DNA"/>
</dbReference>
<evidence type="ECO:0000313" key="2">
    <source>
        <dbReference type="Proteomes" id="UP000184432"/>
    </source>
</evidence>